<keyword evidence="2" id="KW-0479">Metal-binding</keyword>
<evidence type="ECO:0000259" key="9">
    <source>
        <dbReference type="PROSITE" id="PS50097"/>
    </source>
</evidence>
<keyword evidence="4 7" id="KW-0863">Zinc-finger</keyword>
<evidence type="ECO:0000256" key="4">
    <source>
        <dbReference type="ARBA" id="ARBA00022771"/>
    </source>
</evidence>
<keyword evidence="12" id="KW-1185">Reference proteome</keyword>
<accession>A0AAD9PAF9</accession>
<evidence type="ECO:0000313" key="11">
    <source>
        <dbReference type="EMBL" id="KAK2191135.1"/>
    </source>
</evidence>
<dbReference type="Pfam" id="PF13912">
    <property type="entry name" value="zf-C2H2_6"/>
    <property type="match status" value="1"/>
</dbReference>
<dbReference type="FunFam" id="3.30.160.60:FF:002090">
    <property type="entry name" value="Zinc finger protein 473"/>
    <property type="match status" value="1"/>
</dbReference>
<dbReference type="Pfam" id="PF00096">
    <property type="entry name" value="zf-C2H2"/>
    <property type="match status" value="3"/>
</dbReference>
<dbReference type="AlphaFoldDB" id="A0AAD9PAF9"/>
<keyword evidence="6" id="KW-0539">Nucleus</keyword>
<evidence type="ECO:0000259" key="10">
    <source>
        <dbReference type="PROSITE" id="PS50157"/>
    </source>
</evidence>
<feature type="domain" description="BTB" evidence="9">
    <location>
        <begin position="29"/>
        <end position="92"/>
    </location>
</feature>
<dbReference type="EMBL" id="JAODUO010000059">
    <property type="protein sequence ID" value="KAK2191135.1"/>
    <property type="molecule type" value="Genomic_DNA"/>
</dbReference>
<dbReference type="FunFam" id="3.30.160.60:FF:000557">
    <property type="entry name" value="zinc finger and SCAN domain-containing protein 29"/>
    <property type="match status" value="1"/>
</dbReference>
<dbReference type="PANTHER" id="PTHR24394:SF44">
    <property type="entry name" value="ZINC FINGER PROTEIN 271-LIKE"/>
    <property type="match status" value="1"/>
</dbReference>
<feature type="compositionally biased region" description="Basic and acidic residues" evidence="8">
    <location>
        <begin position="157"/>
        <end position="170"/>
    </location>
</feature>
<gene>
    <name evidence="11" type="ORF">NP493_59g02022</name>
</gene>
<evidence type="ECO:0000256" key="6">
    <source>
        <dbReference type="ARBA" id="ARBA00023242"/>
    </source>
</evidence>
<dbReference type="PANTHER" id="PTHR24394">
    <property type="entry name" value="ZINC FINGER PROTEIN"/>
    <property type="match status" value="1"/>
</dbReference>
<feature type="region of interest" description="Disordered" evidence="8">
    <location>
        <begin position="131"/>
        <end position="179"/>
    </location>
</feature>
<feature type="domain" description="C2H2-type" evidence="10">
    <location>
        <begin position="258"/>
        <end position="286"/>
    </location>
</feature>
<protein>
    <submittedName>
        <fullName evidence="11">Uncharacterized protein</fullName>
    </submittedName>
</protein>
<feature type="domain" description="C2H2-type" evidence="10">
    <location>
        <begin position="315"/>
        <end position="342"/>
    </location>
</feature>
<dbReference type="FunFam" id="3.30.160.60:FF:000446">
    <property type="entry name" value="Zinc finger protein"/>
    <property type="match status" value="1"/>
</dbReference>
<dbReference type="InterPro" id="IPR011333">
    <property type="entry name" value="SKP1/BTB/POZ_sf"/>
</dbReference>
<feature type="domain" description="C2H2-type" evidence="10">
    <location>
        <begin position="343"/>
        <end position="370"/>
    </location>
</feature>
<dbReference type="Gene3D" id="3.30.160.60">
    <property type="entry name" value="Classic Zinc Finger"/>
    <property type="match status" value="3"/>
</dbReference>
<dbReference type="InterPro" id="IPR036236">
    <property type="entry name" value="Znf_C2H2_sf"/>
</dbReference>
<dbReference type="Gene3D" id="3.30.710.10">
    <property type="entry name" value="Potassium Channel Kv1.1, Chain A"/>
    <property type="match status" value="1"/>
</dbReference>
<evidence type="ECO:0000256" key="5">
    <source>
        <dbReference type="ARBA" id="ARBA00022833"/>
    </source>
</evidence>
<dbReference type="SUPFAM" id="SSF57667">
    <property type="entry name" value="beta-beta-alpha zinc fingers"/>
    <property type="match status" value="3"/>
</dbReference>
<evidence type="ECO:0000256" key="3">
    <source>
        <dbReference type="ARBA" id="ARBA00022737"/>
    </source>
</evidence>
<dbReference type="GO" id="GO:0005634">
    <property type="term" value="C:nucleus"/>
    <property type="evidence" value="ECO:0007669"/>
    <property type="project" value="UniProtKB-SubCell"/>
</dbReference>
<organism evidence="11 12">
    <name type="scientific">Ridgeia piscesae</name>
    <name type="common">Tubeworm</name>
    <dbReference type="NCBI Taxonomy" id="27915"/>
    <lineage>
        <taxon>Eukaryota</taxon>
        <taxon>Metazoa</taxon>
        <taxon>Spiralia</taxon>
        <taxon>Lophotrochozoa</taxon>
        <taxon>Annelida</taxon>
        <taxon>Polychaeta</taxon>
        <taxon>Sedentaria</taxon>
        <taxon>Canalipalpata</taxon>
        <taxon>Sabellida</taxon>
        <taxon>Siboglinidae</taxon>
        <taxon>Ridgeia</taxon>
    </lineage>
</organism>
<dbReference type="SMART" id="SM00225">
    <property type="entry name" value="BTB"/>
    <property type="match status" value="1"/>
</dbReference>
<evidence type="ECO:0000256" key="7">
    <source>
        <dbReference type="PROSITE-ProRule" id="PRU00042"/>
    </source>
</evidence>
<dbReference type="GO" id="GO:0008270">
    <property type="term" value="F:zinc ion binding"/>
    <property type="evidence" value="ECO:0007669"/>
    <property type="project" value="UniProtKB-KW"/>
</dbReference>
<dbReference type="SUPFAM" id="SSF54695">
    <property type="entry name" value="POZ domain"/>
    <property type="match status" value="1"/>
</dbReference>
<name>A0AAD9PAF9_RIDPI</name>
<comment type="caution">
    <text evidence="11">The sequence shown here is derived from an EMBL/GenBank/DDBJ whole genome shotgun (WGS) entry which is preliminary data.</text>
</comment>
<keyword evidence="3" id="KW-0677">Repeat</keyword>
<dbReference type="Proteomes" id="UP001209878">
    <property type="component" value="Unassembled WGS sequence"/>
</dbReference>
<dbReference type="CDD" id="cd18186">
    <property type="entry name" value="BTB_POZ_ZBTB_KLHL-like"/>
    <property type="match status" value="1"/>
</dbReference>
<dbReference type="GO" id="GO:0003677">
    <property type="term" value="F:DNA binding"/>
    <property type="evidence" value="ECO:0007669"/>
    <property type="project" value="UniProtKB-KW"/>
</dbReference>
<evidence type="ECO:0000256" key="2">
    <source>
        <dbReference type="ARBA" id="ARBA00022723"/>
    </source>
</evidence>
<dbReference type="PROSITE" id="PS50097">
    <property type="entry name" value="BTB"/>
    <property type="match status" value="1"/>
</dbReference>
<dbReference type="InterPro" id="IPR000210">
    <property type="entry name" value="BTB/POZ_dom"/>
</dbReference>
<reference evidence="11" key="1">
    <citation type="journal article" date="2023" name="Mol. Biol. Evol.">
        <title>Third-Generation Sequencing Reveals the Adaptive Role of the Epigenome in Three Deep-Sea Polychaetes.</title>
        <authorList>
            <person name="Perez M."/>
            <person name="Aroh O."/>
            <person name="Sun Y."/>
            <person name="Lan Y."/>
            <person name="Juniper S.K."/>
            <person name="Young C.R."/>
            <person name="Angers B."/>
            <person name="Qian P.Y."/>
        </authorList>
    </citation>
    <scope>NUCLEOTIDE SEQUENCE</scope>
    <source>
        <strain evidence="11">R07B-5</strain>
    </source>
</reference>
<evidence type="ECO:0000313" key="12">
    <source>
        <dbReference type="Proteomes" id="UP001209878"/>
    </source>
</evidence>
<evidence type="ECO:0000256" key="1">
    <source>
        <dbReference type="ARBA" id="ARBA00004123"/>
    </source>
</evidence>
<dbReference type="PROSITE" id="PS50157">
    <property type="entry name" value="ZINC_FINGER_C2H2_2"/>
    <property type="match status" value="4"/>
</dbReference>
<feature type="compositionally biased region" description="Basic and acidic residues" evidence="8">
    <location>
        <begin position="134"/>
        <end position="149"/>
    </location>
</feature>
<comment type="subcellular location">
    <subcellularLocation>
        <location evidence="1">Nucleus</location>
    </subcellularLocation>
</comment>
<evidence type="ECO:0000256" key="8">
    <source>
        <dbReference type="SAM" id="MobiDB-lite"/>
    </source>
</evidence>
<sequence>MTLTQKQDNGWNTALCNMLDDMRQRKAFCDTIILADNGHVFTAHACILAAASPVLKTRLMSRDIHIQINGIAKRTWEILLQFIYCGNITILDAVEVEQVLQAGILLNLTGLSELCKNLFLAETTNQTCDAESEDMSRCQEETNSHHDTQIEPGVGGSDDKKSDINKRSNVDKNSYVDDNAFPKESTHCITEEDSFTVDGEPRETEIADFVGGNNHVPSECHEFQCKQEPLDIEYLTETTIEEMQTSMLRSMNTFTGRHPCSLCGCDFTSLDQLADHRCYSHQQELPYACQICRKLCRSVSALSLHMRTHTREQPFKCPICGRAFSDSSNLGRHKRVHTGERPYKCHICEKTFTQVSHLRTHTRIHTREKSYACRHCGKICKSAISECPCRPWFSYNEQTPNLNACDVMRTMSVPSGLAT</sequence>
<dbReference type="PROSITE" id="PS00028">
    <property type="entry name" value="ZINC_FINGER_C2H2_1"/>
    <property type="match status" value="4"/>
</dbReference>
<dbReference type="GO" id="GO:0000981">
    <property type="term" value="F:DNA-binding transcription factor activity, RNA polymerase II-specific"/>
    <property type="evidence" value="ECO:0007669"/>
    <property type="project" value="TreeGrafter"/>
</dbReference>
<keyword evidence="5" id="KW-0862">Zinc</keyword>
<proteinExistence type="predicted"/>
<dbReference type="Pfam" id="PF00651">
    <property type="entry name" value="BTB"/>
    <property type="match status" value="1"/>
</dbReference>
<dbReference type="InterPro" id="IPR013087">
    <property type="entry name" value="Znf_C2H2_type"/>
</dbReference>
<feature type="domain" description="C2H2-type" evidence="10">
    <location>
        <begin position="287"/>
        <end position="314"/>
    </location>
</feature>
<dbReference type="SMART" id="SM00355">
    <property type="entry name" value="ZnF_C2H2"/>
    <property type="match status" value="4"/>
</dbReference>